<name>A0ABN4YW59_SPOUR</name>
<accession>A0ABN4YW59</accession>
<dbReference type="RefSeq" id="WP_029053000.1">
    <property type="nucleotide sequence ID" value="NZ_CP015108.1"/>
</dbReference>
<keyword evidence="1" id="KW-1133">Transmembrane helix</keyword>
<feature type="transmembrane region" description="Helical" evidence="1">
    <location>
        <begin position="202"/>
        <end position="221"/>
    </location>
</feature>
<proteinExistence type="predicted"/>
<dbReference type="EMBL" id="CP015108">
    <property type="protein sequence ID" value="ARF15514.1"/>
    <property type="molecule type" value="Genomic_DNA"/>
</dbReference>
<keyword evidence="3" id="KW-1185">Reference proteome</keyword>
<evidence type="ECO:0000256" key="1">
    <source>
        <dbReference type="SAM" id="Phobius"/>
    </source>
</evidence>
<dbReference type="InterPro" id="IPR021509">
    <property type="entry name" value="DUF3169"/>
</dbReference>
<dbReference type="Pfam" id="PF11368">
    <property type="entry name" value="DUF3169"/>
    <property type="match status" value="1"/>
</dbReference>
<evidence type="ECO:0000313" key="3">
    <source>
        <dbReference type="Proteomes" id="UP000192486"/>
    </source>
</evidence>
<gene>
    <name evidence="2" type="ORF">SporoS204_15920</name>
</gene>
<sequence>MRMIIWTLVGAAVGFFGMYAALSIDFKAGFLPIGFELNIVLIAITLLLFVFIAVSSAQMKKKAGLTLTGVDEDERDMWQYKKFSDLNLCNTIALIVSIVAIGVAIITDQPAWLLLTSGGILLLSIVFSMLVPGLMKAVYPDRELPSASEKNFAKKLLDASDEGERFVMLQGYYKTFNTMNLSLIIALMLFILYSVGTGDSQLFSIFIVGLILIVTNAQYLLTIRNK</sequence>
<feature type="transmembrane region" description="Helical" evidence="1">
    <location>
        <begin position="33"/>
        <end position="54"/>
    </location>
</feature>
<dbReference type="Proteomes" id="UP000192486">
    <property type="component" value="Chromosome"/>
</dbReference>
<evidence type="ECO:0008006" key="4">
    <source>
        <dbReference type="Google" id="ProtNLM"/>
    </source>
</evidence>
<reference evidence="2 3" key="1">
    <citation type="submission" date="2016-04" db="EMBL/GenBank/DDBJ databases">
        <title>Comparative Genomics and Epigenetics of Sporosarcina ureae.</title>
        <authorList>
            <person name="Oliver A.S."/>
            <person name="Cooper K.K."/>
        </authorList>
    </citation>
    <scope>NUCLEOTIDE SEQUENCE [LARGE SCALE GENOMIC DNA]</scope>
    <source>
        <strain evidence="2 3">S204</strain>
    </source>
</reference>
<evidence type="ECO:0000313" key="2">
    <source>
        <dbReference type="EMBL" id="ARF15514.1"/>
    </source>
</evidence>
<keyword evidence="1" id="KW-0472">Membrane</keyword>
<organism evidence="2 3">
    <name type="scientific">Sporosarcina ureae</name>
    <dbReference type="NCBI Taxonomy" id="1571"/>
    <lineage>
        <taxon>Bacteria</taxon>
        <taxon>Bacillati</taxon>
        <taxon>Bacillota</taxon>
        <taxon>Bacilli</taxon>
        <taxon>Bacillales</taxon>
        <taxon>Caryophanaceae</taxon>
        <taxon>Sporosarcina</taxon>
    </lineage>
</organism>
<feature type="transmembrane region" description="Helical" evidence="1">
    <location>
        <begin position="86"/>
        <end position="106"/>
    </location>
</feature>
<keyword evidence="1" id="KW-0812">Transmembrane</keyword>
<feature type="transmembrane region" description="Helical" evidence="1">
    <location>
        <begin position="178"/>
        <end position="196"/>
    </location>
</feature>
<protein>
    <recommendedName>
        <fullName evidence="4">DUF3169 family protein</fullName>
    </recommendedName>
</protein>
<feature type="transmembrane region" description="Helical" evidence="1">
    <location>
        <begin position="112"/>
        <end position="134"/>
    </location>
</feature>